<dbReference type="Proteomes" id="UP000646738">
    <property type="component" value="Unassembled WGS sequence"/>
</dbReference>
<reference evidence="2" key="1">
    <citation type="submission" date="2023-07" db="EMBL/GenBank/DDBJ databases">
        <title>Whole genome shotgun sequence of Streptomyces achromogenes subsp. rubradiris NBRC 14000.</title>
        <authorList>
            <person name="Komaki H."/>
            <person name="Tamura T."/>
        </authorList>
    </citation>
    <scope>NUCLEOTIDE SEQUENCE [LARGE SCALE GENOMIC DNA]</scope>
    <source>
        <strain evidence="2">NBRC 14000</strain>
    </source>
</reference>
<evidence type="ECO:0000313" key="1">
    <source>
        <dbReference type="EMBL" id="GHI53881.1"/>
    </source>
</evidence>
<organism evidence="1 2">
    <name type="scientific">Streptomyces rubradiris</name>
    <name type="common">Streptomyces achromogenes subsp. rubradiris</name>
    <dbReference type="NCBI Taxonomy" id="285531"/>
    <lineage>
        <taxon>Bacteria</taxon>
        <taxon>Bacillati</taxon>
        <taxon>Actinomycetota</taxon>
        <taxon>Actinomycetes</taxon>
        <taxon>Kitasatosporales</taxon>
        <taxon>Streptomycetaceae</taxon>
        <taxon>Streptomyces</taxon>
    </lineage>
</organism>
<gene>
    <name evidence="1" type="ORF">Srubr_37270</name>
</gene>
<comment type="caution">
    <text evidence="1">The sequence shown here is derived from an EMBL/GenBank/DDBJ whole genome shotgun (WGS) entry which is preliminary data.</text>
</comment>
<name>A0ABQ3RDF0_STRRR</name>
<keyword evidence="2" id="KW-1185">Reference proteome</keyword>
<proteinExistence type="predicted"/>
<accession>A0ABQ3RDF0</accession>
<dbReference type="EMBL" id="BNEA01000015">
    <property type="protein sequence ID" value="GHI53881.1"/>
    <property type="molecule type" value="Genomic_DNA"/>
</dbReference>
<sequence>MLGADWYQGTIGTAAVVIGGQLVHAVCRFCTRSCGAGMGPVVVWRRRAHPEPGGLMGP</sequence>
<evidence type="ECO:0000313" key="2">
    <source>
        <dbReference type="Proteomes" id="UP000646738"/>
    </source>
</evidence>
<protein>
    <submittedName>
        <fullName evidence="1">Uncharacterized protein</fullName>
    </submittedName>
</protein>